<dbReference type="Proteomes" id="UP000050761">
    <property type="component" value="Unassembled WGS sequence"/>
</dbReference>
<reference evidence="4" key="2">
    <citation type="submission" date="2019-09" db="UniProtKB">
        <authorList>
            <consortium name="WormBaseParasite"/>
        </authorList>
    </citation>
    <scope>IDENTIFICATION</scope>
</reference>
<dbReference type="OrthoDB" id="5872378at2759"/>
<feature type="region of interest" description="Disordered" evidence="1">
    <location>
        <begin position="1"/>
        <end position="21"/>
    </location>
</feature>
<gene>
    <name evidence="2" type="ORF">HPBE_LOCUS16564</name>
</gene>
<accession>A0A183G4U0</accession>
<evidence type="ECO:0000313" key="4">
    <source>
        <dbReference type="WBParaSite" id="HPBE_0001656501-mRNA-1"/>
    </source>
</evidence>
<dbReference type="EMBL" id="UZAH01029488">
    <property type="protein sequence ID" value="VDP06348.1"/>
    <property type="molecule type" value="Genomic_DNA"/>
</dbReference>
<evidence type="ECO:0000313" key="3">
    <source>
        <dbReference type="Proteomes" id="UP000050761"/>
    </source>
</evidence>
<dbReference type="WBParaSite" id="HPBE_0001656501-mRNA-1">
    <property type="protein sequence ID" value="HPBE_0001656501-mRNA-1"/>
    <property type="gene ID" value="HPBE_0001656501"/>
</dbReference>
<protein>
    <submittedName>
        <fullName evidence="4">Retrotrans_gag domain-containing protein</fullName>
    </submittedName>
</protein>
<proteinExistence type="predicted"/>
<organism evidence="3 4">
    <name type="scientific">Heligmosomoides polygyrus</name>
    <name type="common">Parasitic roundworm</name>
    <dbReference type="NCBI Taxonomy" id="6339"/>
    <lineage>
        <taxon>Eukaryota</taxon>
        <taxon>Metazoa</taxon>
        <taxon>Ecdysozoa</taxon>
        <taxon>Nematoda</taxon>
        <taxon>Chromadorea</taxon>
        <taxon>Rhabditida</taxon>
        <taxon>Rhabditina</taxon>
        <taxon>Rhabditomorpha</taxon>
        <taxon>Strongyloidea</taxon>
        <taxon>Heligmosomidae</taxon>
        <taxon>Heligmosomoides</taxon>
    </lineage>
</organism>
<evidence type="ECO:0000256" key="1">
    <source>
        <dbReference type="SAM" id="MobiDB-lite"/>
    </source>
</evidence>
<evidence type="ECO:0000313" key="2">
    <source>
        <dbReference type="EMBL" id="VDP06348.1"/>
    </source>
</evidence>
<keyword evidence="3" id="KW-1185">Reference proteome</keyword>
<reference evidence="2 3" key="1">
    <citation type="submission" date="2018-11" db="EMBL/GenBank/DDBJ databases">
        <authorList>
            <consortium name="Pathogen Informatics"/>
        </authorList>
    </citation>
    <scope>NUCLEOTIDE SEQUENCE [LARGE SCALE GENOMIC DNA]</scope>
</reference>
<accession>A0A3P8B8Y9</accession>
<dbReference type="AlphaFoldDB" id="A0A183G4U0"/>
<sequence>MGPITRSQAASSDNGDSLAASATTPVNLPEIVTAPLARVLTDIADDATIHGRDARQLRDATPEAIYQSTSHLAQHVNRGNAALAEGFNESFTVAASSDNGDSLAASATTPVNLPEIVTAPLARVLTDIADDATIHGRDARQLRDATSEAVYQSTSHLAPYVNRGNAALVEGFNESFTVVAACGPENPPPNLQPFSGSEGNQKQFSVWLRRVEDAFRLGRYPATPEHKANFLINYLDGFAREKVEELTQEERRDFNTVVAHLRKFFESPQQRYVARQALSACRQEPGEPSLTFANRLLNLVRAATAGQDEAMQKERMLEEFVARLPRRDVYSCKICLSPPRVAYLLLLLFRILCSPPETVEWERMFSACGRFLNEKEREERN</sequence>
<name>A0A183G4U0_HELPZ</name>